<evidence type="ECO:0000313" key="8">
    <source>
        <dbReference type="EMBL" id="RJX68436.1"/>
    </source>
</evidence>
<comment type="subcellular location">
    <subcellularLocation>
        <location evidence="1">Cell outer membrane</location>
    </subcellularLocation>
</comment>
<dbReference type="InterPro" id="IPR006664">
    <property type="entry name" value="OMP_bac"/>
</dbReference>
<evidence type="ECO:0000256" key="4">
    <source>
        <dbReference type="PROSITE-ProRule" id="PRU00473"/>
    </source>
</evidence>
<dbReference type="Gene3D" id="3.30.1330.60">
    <property type="entry name" value="OmpA-like domain"/>
    <property type="match status" value="1"/>
</dbReference>
<dbReference type="SUPFAM" id="SSF103088">
    <property type="entry name" value="OmpA-like"/>
    <property type="match status" value="1"/>
</dbReference>
<protein>
    <submittedName>
        <fullName evidence="8">OmpA family protein</fullName>
    </submittedName>
</protein>
<gene>
    <name evidence="8" type="ORF">DZ860_17230</name>
</gene>
<keyword evidence="2 4" id="KW-0472">Membrane</keyword>
<organism evidence="8 9">
    <name type="scientific">Vibrio sinensis</name>
    <dbReference type="NCBI Taxonomy" id="2302434"/>
    <lineage>
        <taxon>Bacteria</taxon>
        <taxon>Pseudomonadati</taxon>
        <taxon>Pseudomonadota</taxon>
        <taxon>Gammaproteobacteria</taxon>
        <taxon>Vibrionales</taxon>
        <taxon>Vibrionaceae</taxon>
        <taxon>Vibrio</taxon>
    </lineage>
</organism>
<feature type="domain" description="OmpA-like" evidence="7">
    <location>
        <begin position="93"/>
        <end position="206"/>
    </location>
</feature>
<evidence type="ECO:0000256" key="1">
    <source>
        <dbReference type="ARBA" id="ARBA00004442"/>
    </source>
</evidence>
<evidence type="ECO:0000313" key="9">
    <source>
        <dbReference type="Proteomes" id="UP000273252"/>
    </source>
</evidence>
<evidence type="ECO:0000256" key="6">
    <source>
        <dbReference type="SAM" id="SignalP"/>
    </source>
</evidence>
<dbReference type="PANTHER" id="PTHR30329:SF21">
    <property type="entry name" value="LIPOPROTEIN YIAD-RELATED"/>
    <property type="match status" value="1"/>
</dbReference>
<dbReference type="InterPro" id="IPR050330">
    <property type="entry name" value="Bact_OuterMem_StrucFunc"/>
</dbReference>
<keyword evidence="6" id="KW-0732">Signal</keyword>
<dbReference type="PRINTS" id="PR01021">
    <property type="entry name" value="OMPADOMAIN"/>
</dbReference>
<reference evidence="8 9" key="1">
    <citation type="submission" date="2018-08" db="EMBL/GenBank/DDBJ databases">
        <title>Vibrio isolated from the Eastern China Marginal Seas.</title>
        <authorList>
            <person name="Li Y."/>
        </authorList>
    </citation>
    <scope>NUCLEOTIDE SEQUENCE [LARGE SCALE GENOMIC DNA]</scope>
    <source>
        <strain evidence="8 9">BEI233</strain>
    </source>
</reference>
<dbReference type="CDD" id="cd07185">
    <property type="entry name" value="OmpA_C-like"/>
    <property type="match status" value="1"/>
</dbReference>
<feature type="signal peptide" evidence="6">
    <location>
        <begin position="1"/>
        <end position="22"/>
    </location>
</feature>
<name>A0A3A6Q9D5_9VIBR</name>
<accession>A0A3A6Q9D5</accession>
<comment type="caution">
    <text evidence="8">The sequence shown here is derived from an EMBL/GenBank/DDBJ whole genome shotgun (WGS) entry which is preliminary data.</text>
</comment>
<dbReference type="AlphaFoldDB" id="A0A3A6Q9D5"/>
<dbReference type="EMBL" id="QVMU01000020">
    <property type="protein sequence ID" value="RJX68436.1"/>
    <property type="molecule type" value="Genomic_DNA"/>
</dbReference>
<keyword evidence="3" id="KW-0998">Cell outer membrane</keyword>
<dbReference type="PROSITE" id="PS51123">
    <property type="entry name" value="OMPA_2"/>
    <property type="match status" value="1"/>
</dbReference>
<evidence type="ECO:0000256" key="3">
    <source>
        <dbReference type="ARBA" id="ARBA00023237"/>
    </source>
</evidence>
<dbReference type="RefSeq" id="WP_120033780.1">
    <property type="nucleotide sequence ID" value="NZ_QVMU01000020.1"/>
</dbReference>
<dbReference type="GO" id="GO:0009279">
    <property type="term" value="C:cell outer membrane"/>
    <property type="evidence" value="ECO:0007669"/>
    <property type="project" value="UniProtKB-SubCell"/>
</dbReference>
<feature type="chain" id="PRO_5017256796" evidence="6">
    <location>
        <begin position="23"/>
        <end position="206"/>
    </location>
</feature>
<dbReference type="InterPro" id="IPR036737">
    <property type="entry name" value="OmpA-like_sf"/>
</dbReference>
<evidence type="ECO:0000259" key="7">
    <source>
        <dbReference type="PROSITE" id="PS51123"/>
    </source>
</evidence>
<dbReference type="PANTHER" id="PTHR30329">
    <property type="entry name" value="STATOR ELEMENT OF FLAGELLAR MOTOR COMPLEX"/>
    <property type="match status" value="1"/>
</dbReference>
<keyword evidence="9" id="KW-1185">Reference proteome</keyword>
<sequence length="206" mass="22389">MTSRLVNASGVMLCLFSTLSYAQVDNDKLITVCGKPNVSIKQEVTIDSSTQVSLLQGGALRVESKGGLPPEQVLASEMQNLGIQKECVEYFVSQGALNAVDGRVYFDFASARLTPTSVAILDSLIEKIRLSPKQIELKGHTDSIGSKGYNFSLGLKRAESVQEYLVDQSVDKEKVKVTSFGETKPIASNNDAKGREKNRRVEIGTL</sequence>
<feature type="region of interest" description="Disordered" evidence="5">
    <location>
        <begin position="184"/>
        <end position="206"/>
    </location>
</feature>
<dbReference type="OrthoDB" id="9792521at2"/>
<evidence type="ECO:0000256" key="2">
    <source>
        <dbReference type="ARBA" id="ARBA00023136"/>
    </source>
</evidence>
<feature type="compositionally biased region" description="Basic and acidic residues" evidence="5">
    <location>
        <begin position="192"/>
        <end position="206"/>
    </location>
</feature>
<proteinExistence type="predicted"/>
<evidence type="ECO:0000256" key="5">
    <source>
        <dbReference type="SAM" id="MobiDB-lite"/>
    </source>
</evidence>
<dbReference type="Pfam" id="PF00691">
    <property type="entry name" value="OmpA"/>
    <property type="match status" value="1"/>
</dbReference>
<dbReference type="Proteomes" id="UP000273252">
    <property type="component" value="Unassembled WGS sequence"/>
</dbReference>
<dbReference type="InterPro" id="IPR006665">
    <property type="entry name" value="OmpA-like"/>
</dbReference>